<keyword evidence="8" id="KW-1185">Reference proteome</keyword>
<evidence type="ECO:0000313" key="8">
    <source>
        <dbReference type="Proteomes" id="UP001652627"/>
    </source>
</evidence>
<organism evidence="8 9">
    <name type="scientific">Apteryx mantelli</name>
    <name type="common">North Island brown kiwi</name>
    <dbReference type="NCBI Taxonomy" id="2696672"/>
    <lineage>
        <taxon>Eukaryota</taxon>
        <taxon>Metazoa</taxon>
        <taxon>Chordata</taxon>
        <taxon>Craniata</taxon>
        <taxon>Vertebrata</taxon>
        <taxon>Euteleostomi</taxon>
        <taxon>Archelosauria</taxon>
        <taxon>Archosauria</taxon>
        <taxon>Dinosauria</taxon>
        <taxon>Saurischia</taxon>
        <taxon>Theropoda</taxon>
        <taxon>Coelurosauria</taxon>
        <taxon>Aves</taxon>
        <taxon>Palaeognathae</taxon>
        <taxon>Apterygiformes</taxon>
        <taxon>Apterygidae</taxon>
        <taxon>Apteryx</taxon>
    </lineage>
</organism>
<dbReference type="Proteomes" id="UP001652627">
    <property type="component" value="Chromosome 38"/>
</dbReference>
<dbReference type="GeneID" id="136995480"/>
<evidence type="ECO:0000256" key="2">
    <source>
        <dbReference type="ARBA" id="ARBA00023054"/>
    </source>
</evidence>
<feature type="region of interest" description="Disordered" evidence="5">
    <location>
        <begin position="1"/>
        <end position="49"/>
    </location>
</feature>
<feature type="compositionally biased region" description="Acidic residues" evidence="5">
    <location>
        <begin position="16"/>
        <end position="27"/>
    </location>
</feature>
<evidence type="ECO:0000256" key="1">
    <source>
        <dbReference type="ARBA" id="ARBA00009063"/>
    </source>
</evidence>
<evidence type="ECO:0000313" key="9">
    <source>
        <dbReference type="RefSeq" id="XP_067172871.1"/>
    </source>
</evidence>
<evidence type="ECO:0000256" key="3">
    <source>
        <dbReference type="RuleBase" id="RU003858"/>
    </source>
</evidence>
<comment type="similarity">
    <text evidence="1 3">Belongs to the syntaxin family.</text>
</comment>
<feature type="coiled-coil region" evidence="4">
    <location>
        <begin position="54"/>
        <end position="112"/>
    </location>
</feature>
<keyword evidence="6" id="KW-0472">Membrane</keyword>
<name>A0ABM4G6P2_9AVES</name>
<evidence type="ECO:0000256" key="4">
    <source>
        <dbReference type="SAM" id="Coils"/>
    </source>
</evidence>
<evidence type="ECO:0000256" key="6">
    <source>
        <dbReference type="SAM" id="Phobius"/>
    </source>
</evidence>
<dbReference type="SMART" id="SM00397">
    <property type="entry name" value="t_SNARE"/>
    <property type="match status" value="1"/>
</dbReference>
<dbReference type="InterPro" id="IPR045242">
    <property type="entry name" value="Syntaxin"/>
</dbReference>
<sequence>MVAPAGSGAALPEDSPSSEEDNNDDEASPEHVTLVGLRPGPAPAPPGTDALVQARGVRAALRTLELKVAALERQQDTVLGTPLPDEGLKRELQTLREEIQELTRDVRARLKALEPGPEEEDENRNCLGARVRRAPQHGVLSQQLLALAARCQAAQAGYRERNVARIRRQLSIAGGGTVTEEELEQMLETGQSEVFVANALGAARATRAALDEVAARHGEILRLERSLRDLGELFTLLGSTVESQGEVIDRIEKNILDSGAFVRKGQEQLEAARESQRGARRKKLLVVACLVVALVVLVTVLGAALGSG</sequence>
<dbReference type="SUPFAM" id="SSF47661">
    <property type="entry name" value="t-snare proteins"/>
    <property type="match status" value="1"/>
</dbReference>
<dbReference type="Gene3D" id="1.20.5.110">
    <property type="match status" value="1"/>
</dbReference>
<accession>A0ABM4G6P2</accession>
<dbReference type="PROSITE" id="PS50192">
    <property type="entry name" value="T_SNARE"/>
    <property type="match status" value="1"/>
</dbReference>
<feature type="domain" description="T-SNARE coiled-coil homology" evidence="7">
    <location>
        <begin position="210"/>
        <end position="272"/>
    </location>
</feature>
<gene>
    <name evidence="9" type="primary">STX4</name>
</gene>
<keyword evidence="2 4" id="KW-0175">Coiled coil</keyword>
<dbReference type="Pfam" id="PF00804">
    <property type="entry name" value="Syntaxin"/>
    <property type="match status" value="1"/>
</dbReference>
<feature type="transmembrane region" description="Helical" evidence="6">
    <location>
        <begin position="284"/>
        <end position="305"/>
    </location>
</feature>
<keyword evidence="6" id="KW-1133">Transmembrane helix</keyword>
<dbReference type="InterPro" id="IPR006011">
    <property type="entry name" value="Syntaxin_N"/>
</dbReference>
<dbReference type="CDD" id="cd00179">
    <property type="entry name" value="SynN"/>
    <property type="match status" value="1"/>
</dbReference>
<evidence type="ECO:0000259" key="7">
    <source>
        <dbReference type="PROSITE" id="PS50192"/>
    </source>
</evidence>
<dbReference type="InterPro" id="IPR006012">
    <property type="entry name" value="Syntaxin/epimorphin_CS"/>
</dbReference>
<dbReference type="InterPro" id="IPR010989">
    <property type="entry name" value="SNARE"/>
</dbReference>
<evidence type="ECO:0000256" key="5">
    <source>
        <dbReference type="SAM" id="MobiDB-lite"/>
    </source>
</evidence>
<keyword evidence="6" id="KW-0812">Transmembrane</keyword>
<dbReference type="RefSeq" id="XP_067172871.1">
    <property type="nucleotide sequence ID" value="XM_067316770.1"/>
</dbReference>
<dbReference type="Pfam" id="PF05739">
    <property type="entry name" value="SNARE"/>
    <property type="match status" value="1"/>
</dbReference>
<dbReference type="PANTHER" id="PTHR19957">
    <property type="entry name" value="SYNTAXIN"/>
    <property type="match status" value="1"/>
</dbReference>
<dbReference type="PROSITE" id="PS00914">
    <property type="entry name" value="SYNTAXIN"/>
    <property type="match status" value="1"/>
</dbReference>
<dbReference type="PANTHER" id="PTHR19957:SF97">
    <property type="entry name" value="SYNTAXIN-4"/>
    <property type="match status" value="1"/>
</dbReference>
<reference evidence="9" key="1">
    <citation type="submission" date="2025-08" db="UniProtKB">
        <authorList>
            <consortium name="RefSeq"/>
        </authorList>
    </citation>
    <scope>IDENTIFICATION</scope>
    <source>
        <tissue evidence="9">Blood</tissue>
    </source>
</reference>
<dbReference type="SMART" id="SM00503">
    <property type="entry name" value="SynN"/>
    <property type="match status" value="1"/>
</dbReference>
<protein>
    <submittedName>
        <fullName evidence="9">Syntaxin-4</fullName>
    </submittedName>
</protein>
<proteinExistence type="inferred from homology"/>
<dbReference type="Gene3D" id="1.20.58.70">
    <property type="match status" value="1"/>
</dbReference>
<dbReference type="InterPro" id="IPR000727">
    <property type="entry name" value="T_SNARE_dom"/>
</dbReference>